<gene>
    <name evidence="1" type="ORF">MSG28_001728</name>
</gene>
<dbReference type="EMBL" id="CM046102">
    <property type="protein sequence ID" value="KAI8440406.1"/>
    <property type="molecule type" value="Genomic_DNA"/>
</dbReference>
<organism evidence="1 2">
    <name type="scientific">Choristoneura fumiferana</name>
    <name type="common">Spruce budworm moth</name>
    <name type="synonym">Archips fumiferana</name>
    <dbReference type="NCBI Taxonomy" id="7141"/>
    <lineage>
        <taxon>Eukaryota</taxon>
        <taxon>Metazoa</taxon>
        <taxon>Ecdysozoa</taxon>
        <taxon>Arthropoda</taxon>
        <taxon>Hexapoda</taxon>
        <taxon>Insecta</taxon>
        <taxon>Pterygota</taxon>
        <taxon>Neoptera</taxon>
        <taxon>Endopterygota</taxon>
        <taxon>Lepidoptera</taxon>
        <taxon>Glossata</taxon>
        <taxon>Ditrysia</taxon>
        <taxon>Tortricoidea</taxon>
        <taxon>Tortricidae</taxon>
        <taxon>Tortricinae</taxon>
        <taxon>Choristoneura</taxon>
    </lineage>
</organism>
<evidence type="ECO:0000313" key="1">
    <source>
        <dbReference type="EMBL" id="KAI8440406.1"/>
    </source>
</evidence>
<reference evidence="1 2" key="1">
    <citation type="journal article" date="2022" name="Genome Biol. Evol.">
        <title>The Spruce Budworm Genome: Reconstructing the Evolutionary History of Antifreeze Proteins.</title>
        <authorList>
            <person name="Beliveau C."/>
            <person name="Gagne P."/>
            <person name="Picq S."/>
            <person name="Vernygora O."/>
            <person name="Keeling C.I."/>
            <person name="Pinkney K."/>
            <person name="Doucet D."/>
            <person name="Wen F."/>
            <person name="Johnston J.S."/>
            <person name="Maaroufi H."/>
            <person name="Boyle B."/>
            <person name="Laroche J."/>
            <person name="Dewar K."/>
            <person name="Juretic N."/>
            <person name="Blackburn G."/>
            <person name="Nisole A."/>
            <person name="Brunet B."/>
            <person name="Brandao M."/>
            <person name="Lumley L."/>
            <person name="Duan J."/>
            <person name="Quan G."/>
            <person name="Lucarotti C.J."/>
            <person name="Roe A.D."/>
            <person name="Sperling F.A.H."/>
            <person name="Levesque R.C."/>
            <person name="Cusson M."/>
        </authorList>
    </citation>
    <scope>NUCLEOTIDE SEQUENCE [LARGE SCALE GENOMIC DNA]</scope>
    <source>
        <strain evidence="1">Glfc:IPQL:Cfum</strain>
    </source>
</reference>
<sequence>MLNAALEGIRLSAEGLVDLAARRLHVVPAWTNHGTCCLLGCRCAWPAGNLKFHNKLPYYRPLLITCLCHPQPANINAVLFINK</sequence>
<comment type="caution">
    <text evidence="1">The sequence shown here is derived from an EMBL/GenBank/DDBJ whole genome shotgun (WGS) entry which is preliminary data.</text>
</comment>
<protein>
    <submittedName>
        <fullName evidence="1">Uncharacterized protein</fullName>
    </submittedName>
</protein>
<keyword evidence="2" id="KW-1185">Reference proteome</keyword>
<proteinExistence type="predicted"/>
<dbReference type="Proteomes" id="UP001064048">
    <property type="component" value="Chromosome 2"/>
</dbReference>
<accession>A0ACC0KW50</accession>
<evidence type="ECO:0000313" key="2">
    <source>
        <dbReference type="Proteomes" id="UP001064048"/>
    </source>
</evidence>
<name>A0ACC0KW50_CHOFU</name>